<protein>
    <submittedName>
        <fullName evidence="2">Uncharacterized protein</fullName>
    </submittedName>
</protein>
<dbReference type="HOGENOM" id="CLU_276969_0_0_1"/>
<gene>
    <name evidence="2" type="ORF">CGI_10015383</name>
</gene>
<feature type="region of interest" description="Disordered" evidence="1">
    <location>
        <begin position="516"/>
        <end position="538"/>
    </location>
</feature>
<evidence type="ECO:0000313" key="2">
    <source>
        <dbReference type="EMBL" id="EKC34461.1"/>
    </source>
</evidence>
<dbReference type="InterPro" id="IPR018490">
    <property type="entry name" value="cNMP-bd_dom_sf"/>
</dbReference>
<accession>K1RJR1</accession>
<dbReference type="EMBL" id="JH818089">
    <property type="protein sequence ID" value="EKC34461.1"/>
    <property type="molecule type" value="Genomic_DNA"/>
</dbReference>
<dbReference type="PANTHER" id="PTHR23011">
    <property type="entry name" value="CYCLIC NUCLEOTIDE-BINDING DOMAIN CONTAINING PROTEIN"/>
    <property type="match status" value="1"/>
</dbReference>
<feature type="region of interest" description="Disordered" evidence="1">
    <location>
        <begin position="550"/>
        <end position="605"/>
    </location>
</feature>
<dbReference type="PROSITE" id="PS50042">
    <property type="entry name" value="CNMP_BINDING_3"/>
    <property type="match status" value="1"/>
</dbReference>
<evidence type="ECO:0000256" key="1">
    <source>
        <dbReference type="SAM" id="MobiDB-lite"/>
    </source>
</evidence>
<dbReference type="InterPro" id="IPR014710">
    <property type="entry name" value="RmlC-like_jellyroll"/>
</dbReference>
<dbReference type="Gene3D" id="2.60.120.10">
    <property type="entry name" value="Jelly Rolls"/>
    <property type="match status" value="1"/>
</dbReference>
<organism evidence="2">
    <name type="scientific">Magallana gigas</name>
    <name type="common">Pacific oyster</name>
    <name type="synonym">Crassostrea gigas</name>
    <dbReference type="NCBI Taxonomy" id="29159"/>
    <lineage>
        <taxon>Eukaryota</taxon>
        <taxon>Metazoa</taxon>
        <taxon>Spiralia</taxon>
        <taxon>Lophotrochozoa</taxon>
        <taxon>Mollusca</taxon>
        <taxon>Bivalvia</taxon>
        <taxon>Autobranchia</taxon>
        <taxon>Pteriomorphia</taxon>
        <taxon>Ostreida</taxon>
        <taxon>Ostreoidea</taxon>
        <taxon>Ostreidae</taxon>
        <taxon>Magallana</taxon>
    </lineage>
</organism>
<name>K1RJR1_MAGGI</name>
<feature type="compositionally biased region" description="Polar residues" evidence="1">
    <location>
        <begin position="563"/>
        <end position="590"/>
    </location>
</feature>
<dbReference type="Pfam" id="PF18804">
    <property type="entry name" value="CxC3"/>
    <property type="match status" value="1"/>
</dbReference>
<dbReference type="AlphaFoldDB" id="K1RJR1"/>
<reference evidence="2" key="1">
    <citation type="journal article" date="2012" name="Nature">
        <title>The oyster genome reveals stress adaptation and complexity of shell formation.</title>
        <authorList>
            <person name="Zhang G."/>
            <person name="Fang X."/>
            <person name="Guo X."/>
            <person name="Li L."/>
            <person name="Luo R."/>
            <person name="Xu F."/>
            <person name="Yang P."/>
            <person name="Zhang L."/>
            <person name="Wang X."/>
            <person name="Qi H."/>
            <person name="Xiong Z."/>
            <person name="Que H."/>
            <person name="Xie Y."/>
            <person name="Holland P.W."/>
            <person name="Paps J."/>
            <person name="Zhu Y."/>
            <person name="Wu F."/>
            <person name="Chen Y."/>
            <person name="Wang J."/>
            <person name="Peng C."/>
            <person name="Meng J."/>
            <person name="Yang L."/>
            <person name="Liu J."/>
            <person name="Wen B."/>
            <person name="Zhang N."/>
            <person name="Huang Z."/>
            <person name="Zhu Q."/>
            <person name="Feng Y."/>
            <person name="Mount A."/>
            <person name="Hedgecock D."/>
            <person name="Xu Z."/>
            <person name="Liu Y."/>
            <person name="Domazet-Loso T."/>
            <person name="Du Y."/>
            <person name="Sun X."/>
            <person name="Zhang S."/>
            <person name="Liu B."/>
            <person name="Cheng P."/>
            <person name="Jiang X."/>
            <person name="Li J."/>
            <person name="Fan D."/>
            <person name="Wang W."/>
            <person name="Fu W."/>
            <person name="Wang T."/>
            <person name="Wang B."/>
            <person name="Zhang J."/>
            <person name="Peng Z."/>
            <person name="Li Y."/>
            <person name="Li N."/>
            <person name="Wang J."/>
            <person name="Chen M."/>
            <person name="He Y."/>
            <person name="Tan F."/>
            <person name="Song X."/>
            <person name="Zheng Q."/>
            <person name="Huang R."/>
            <person name="Yang H."/>
            <person name="Du X."/>
            <person name="Chen L."/>
            <person name="Yang M."/>
            <person name="Gaffney P.M."/>
            <person name="Wang S."/>
            <person name="Luo L."/>
            <person name="She Z."/>
            <person name="Ming Y."/>
            <person name="Huang W."/>
            <person name="Zhang S."/>
            <person name="Huang B."/>
            <person name="Zhang Y."/>
            <person name="Qu T."/>
            <person name="Ni P."/>
            <person name="Miao G."/>
            <person name="Wang J."/>
            <person name="Wang Q."/>
            <person name="Steinberg C.E."/>
            <person name="Wang H."/>
            <person name="Li N."/>
            <person name="Qian L."/>
            <person name="Zhang G."/>
            <person name="Li Y."/>
            <person name="Yang H."/>
            <person name="Liu X."/>
            <person name="Wang J."/>
            <person name="Yin Y."/>
            <person name="Wang J."/>
        </authorList>
    </citation>
    <scope>NUCLEOTIDE SEQUENCE [LARGE SCALE GENOMIC DNA]</scope>
    <source>
        <strain evidence="2">05x7-T-G4-1.051#20</strain>
    </source>
</reference>
<sequence>MNVDANLRRNKVSFGLEHNETRTLPRIQQDRFGAKHGGQQHSNRRHSEFMSEARLLPQKISDGRRRSEVYHTKRRPSDVLKDHPKNHVTSSNQNSCIEQQNQMKRMLKNRRYSDEKIYLLDVVSCGKSLRTKSIMAVVSLQKHGHVTAVFYNKYGIMSPSAHRPRFQAISGPKRFSEGDVLEARHQQSLDAADQKSHLNKFRNVTKAAIFSNRLKGRRISEIDEQLTMDVRGEGRRGTVHGSQLYVVSDGGRLSRRIDEPISKQRLSTLLSATLKAKEEEKKNMLRRLQTVSRVVGRVCALQKIVMQRNANDTVYQSQLKDIGSSPVNEKNTYGANRIDVSYFKANRQMRMSQRGLQILSKPSDQRTTDDIRYATNALRNVKYIAEFPLRIQESLARVGYVECYEPKRFIVKEGGAPENAYIVLYGSIVTAILDDHKLSATSIDVLIKRGQPFGGSLRVLKRLEKVKPIVSKRSGEYTMTAHPSGYFSFLSRTEDFDRYVSYHDIRLPSPLHMETDYGDEYGDPHYTTGTPRHKKSQSLVKRLDSVLRPHTTGRMIITPGSERLTSADQSPRSTVSNSPASKSPKTQASESSREKTDSPVLSIAPDGKKRIGLKTIFTDLDVGAKTEHDVPLPETNKETEWVHVQTLTKDQTFGLQYVMFEKENKPQPSFVVISNGAEVVQISRSLFISKLDFNARERLRSEVSPYPTDDELQSNLTTRVNWEAYKDIVLHQIICDKNKRRPSSQLKYRPIKFNLSKHTLAKCQQCAATLCNTCDEDVHTVNALHDRQVKIMNHGADVAPLQGVDIDDKGEVTVSIAGRYDVLLPNVECLDCEKDISPKIEDLISRGFWPGSPRIHDGMYLFSEDLLRLFDYLKLEKAGMSVKAFTSALQFLSASHGRIKWGGRWQSGSGCVTGEEMEQCNSYLSTAGLTTKNMSTQRQNSAELTDAEKFFLCSTINKDSLNINSFVEEADPVCGLLTGSRDLQRAALDFQRKGNVKELDQLRSRMCINGVTADDMYNEGKVSMAKKRMEELEKRIETVYSSIKYREVEISKIADIHKGDAEEGRYTFSKLPDYHVVGGYIALVERQYFLNEKRIEHCCEMFSNILDNCLNDEVLNDEDEDVLDVDESEILENLDDFTLEEIDELSL</sequence>
<dbReference type="SUPFAM" id="SSF51206">
    <property type="entry name" value="cAMP-binding domain-like"/>
    <property type="match status" value="1"/>
</dbReference>
<dbReference type="InParanoid" id="K1RJR1"/>
<dbReference type="InterPro" id="IPR040564">
    <property type="entry name" value="CxC3-like"/>
</dbReference>
<proteinExistence type="predicted"/>
<dbReference type="PANTHER" id="PTHR23011:SF28">
    <property type="entry name" value="CYCLIC NUCLEOTIDE-BINDING DOMAIN CONTAINING PROTEIN"/>
    <property type="match status" value="1"/>
</dbReference>
<dbReference type="InterPro" id="IPR000595">
    <property type="entry name" value="cNMP-bd_dom"/>
</dbReference>